<evidence type="ECO:0000259" key="1">
    <source>
        <dbReference type="Pfam" id="PF09346"/>
    </source>
</evidence>
<proteinExistence type="predicted"/>
<dbReference type="InterPro" id="IPR037883">
    <property type="entry name" value="Knr4/Smi1-like_sf"/>
</dbReference>
<protein>
    <submittedName>
        <fullName evidence="2">SMI1/KNR4 family protein</fullName>
    </submittedName>
</protein>
<gene>
    <name evidence="2" type="ORF">V6668_22310</name>
</gene>
<accession>A0ABD8ANL5</accession>
<dbReference type="EMBL" id="CP145892">
    <property type="protein sequence ID" value="WWP19202.1"/>
    <property type="molecule type" value="Genomic_DNA"/>
</dbReference>
<evidence type="ECO:0000313" key="3">
    <source>
        <dbReference type="Proteomes" id="UP001364764"/>
    </source>
</evidence>
<sequence>MTYTAQLERIREKLITLRSLDPDLELFGAENHEYEMAPVWTQKDIAQFEQKWRIELPEEYKVWLLHMGAGGAGPYYGLENPDDGVYAVLGYDDELNEISDPFQFTEAWNWNYDWFDDSKEEEEWEVMEHEYLDPKWSAGMLRISDFGCGISMNLIVKGASYGEIWVDDRANRNGIYPDQYWGNTNRLHFLDWYELWLDRSIHQMHEQKQNSEANEV</sequence>
<evidence type="ECO:0000313" key="2">
    <source>
        <dbReference type="EMBL" id="WWP19202.1"/>
    </source>
</evidence>
<dbReference type="Pfam" id="PF09346">
    <property type="entry name" value="SMI1_KNR4"/>
    <property type="match status" value="1"/>
</dbReference>
<organism evidence="2 3">
    <name type="scientific">Paenibacillus amylolyticus</name>
    <dbReference type="NCBI Taxonomy" id="1451"/>
    <lineage>
        <taxon>Bacteria</taxon>
        <taxon>Bacillati</taxon>
        <taxon>Bacillota</taxon>
        <taxon>Bacilli</taxon>
        <taxon>Bacillales</taxon>
        <taxon>Paenibacillaceae</taxon>
        <taxon>Paenibacillus</taxon>
    </lineage>
</organism>
<dbReference type="AlphaFoldDB" id="A0ABD8ANL5"/>
<feature type="domain" description="Knr4/Smi1-like" evidence="1">
    <location>
        <begin position="41"/>
        <end position="149"/>
    </location>
</feature>
<dbReference type="RefSeq" id="WP_338706747.1">
    <property type="nucleotide sequence ID" value="NZ_CP145892.1"/>
</dbReference>
<name>A0ABD8ANL5_PAEAM</name>
<dbReference type="Gene3D" id="3.40.1580.10">
    <property type="entry name" value="SMI1/KNR4-like"/>
    <property type="match status" value="1"/>
</dbReference>
<dbReference type="Proteomes" id="UP001364764">
    <property type="component" value="Chromosome"/>
</dbReference>
<dbReference type="SUPFAM" id="SSF160631">
    <property type="entry name" value="SMI1/KNR4-like"/>
    <property type="match status" value="1"/>
</dbReference>
<dbReference type="InterPro" id="IPR018958">
    <property type="entry name" value="Knr4/Smi1-like_dom"/>
</dbReference>
<reference evidence="2 3" key="1">
    <citation type="submission" date="2024-02" db="EMBL/GenBank/DDBJ databases">
        <title>Complete sequences of two Paenibacillus sp. strains and one Lysinibacillus strain isolated from the environment on STAA medium highlight biotechnological potential.</title>
        <authorList>
            <person name="Attere S.A."/>
            <person name="Piche L.C."/>
            <person name="Intertaglia L."/>
            <person name="Lami R."/>
            <person name="Charette S.J."/>
            <person name="Vincent A.T."/>
        </authorList>
    </citation>
    <scope>NUCLEOTIDE SEQUENCE [LARGE SCALE GENOMIC DNA]</scope>
    <source>
        <strain evidence="2 3">Y5S-7</strain>
    </source>
</reference>
<dbReference type="GeneID" id="93478261"/>